<evidence type="ECO:0000313" key="1">
    <source>
        <dbReference type="EMBL" id="KAG1806217.1"/>
    </source>
</evidence>
<dbReference type="EMBL" id="JABBWG010000047">
    <property type="protein sequence ID" value="KAG1806217.1"/>
    <property type="molecule type" value="Genomic_DNA"/>
</dbReference>
<dbReference type="RefSeq" id="XP_041187726.1">
    <property type="nucleotide sequence ID" value="XM_041333475.1"/>
</dbReference>
<name>A0A9P7DXZ2_9AGAM</name>
<accession>A0A9P7DXZ2</accession>
<dbReference type="Proteomes" id="UP000807769">
    <property type="component" value="Unassembled WGS sequence"/>
</dbReference>
<organism evidence="1 2">
    <name type="scientific">Suillus subaureus</name>
    <dbReference type="NCBI Taxonomy" id="48587"/>
    <lineage>
        <taxon>Eukaryota</taxon>
        <taxon>Fungi</taxon>
        <taxon>Dikarya</taxon>
        <taxon>Basidiomycota</taxon>
        <taxon>Agaricomycotina</taxon>
        <taxon>Agaricomycetes</taxon>
        <taxon>Agaricomycetidae</taxon>
        <taxon>Boletales</taxon>
        <taxon>Suillineae</taxon>
        <taxon>Suillaceae</taxon>
        <taxon>Suillus</taxon>
    </lineage>
</organism>
<dbReference type="GeneID" id="64627492"/>
<reference evidence="1" key="1">
    <citation type="journal article" date="2020" name="New Phytol.">
        <title>Comparative genomics reveals dynamic genome evolution in host specialist ectomycorrhizal fungi.</title>
        <authorList>
            <person name="Lofgren L.A."/>
            <person name="Nguyen N.H."/>
            <person name="Vilgalys R."/>
            <person name="Ruytinx J."/>
            <person name="Liao H.L."/>
            <person name="Branco S."/>
            <person name="Kuo A."/>
            <person name="LaButti K."/>
            <person name="Lipzen A."/>
            <person name="Andreopoulos W."/>
            <person name="Pangilinan J."/>
            <person name="Riley R."/>
            <person name="Hundley H."/>
            <person name="Na H."/>
            <person name="Barry K."/>
            <person name="Grigoriev I.V."/>
            <person name="Stajich J.E."/>
            <person name="Kennedy P.G."/>
        </authorList>
    </citation>
    <scope>NUCLEOTIDE SEQUENCE</scope>
    <source>
        <strain evidence="1">MN1</strain>
    </source>
</reference>
<comment type="caution">
    <text evidence="1">The sequence shown here is derived from an EMBL/GenBank/DDBJ whole genome shotgun (WGS) entry which is preliminary data.</text>
</comment>
<evidence type="ECO:0000313" key="2">
    <source>
        <dbReference type="Proteomes" id="UP000807769"/>
    </source>
</evidence>
<gene>
    <name evidence="1" type="ORF">BJ212DRAFT_1303731</name>
</gene>
<keyword evidence="2" id="KW-1185">Reference proteome</keyword>
<protein>
    <submittedName>
        <fullName evidence="1">Uncharacterized protein</fullName>
    </submittedName>
</protein>
<dbReference type="AlphaFoldDB" id="A0A9P7DXZ2"/>
<sequence>MSKVTNMPSMNVLRNILAGSESIQSVFKVSQVWFQYLLGDSLYSGSELFYLVIIILEDDLHYSEASLLFRQVLGTSFGMVRLLPVLQGQFYTILCTSIAL</sequence>
<proteinExistence type="predicted"/>